<protein>
    <submittedName>
        <fullName evidence="1">DUF2196 domain-containing protein</fullName>
    </submittedName>
</protein>
<dbReference type="InterPro" id="IPR019240">
    <property type="entry name" value="DUF2196"/>
</dbReference>
<proteinExistence type="predicted"/>
<gene>
    <name evidence="1" type="ORF">GS429_07965</name>
</gene>
<dbReference type="Pfam" id="PF09962">
    <property type="entry name" value="DUF2196"/>
    <property type="match status" value="1"/>
</dbReference>
<name>A0A6B0VKA9_9EURY</name>
<sequence length="68" mass="7403">MSNERPSAEELRQGVTVEIVQGDQDVQSEDQEPLVGEVATIYGDEPEGPQVELKNGVVGHVQSVVRDE</sequence>
<dbReference type="Proteomes" id="UP000434101">
    <property type="component" value="Unassembled WGS sequence"/>
</dbReference>
<comment type="caution">
    <text evidence="1">The sequence shown here is derived from an EMBL/GenBank/DDBJ whole genome shotgun (WGS) entry which is preliminary data.</text>
</comment>
<dbReference type="OrthoDB" id="194832at2157"/>
<reference evidence="1 2" key="1">
    <citation type="submission" date="2020-01" db="EMBL/GenBank/DDBJ databases">
        <title>Natronorubrum sp. JWXQ-INN 674 isolated from Inner Mongolia Autonomous Region of China.</title>
        <authorList>
            <person name="Xue Q."/>
        </authorList>
    </citation>
    <scope>NUCLEOTIDE SEQUENCE [LARGE SCALE GENOMIC DNA]</scope>
    <source>
        <strain evidence="1 2">JWXQ-INN-674</strain>
    </source>
</reference>
<evidence type="ECO:0000313" key="1">
    <source>
        <dbReference type="EMBL" id="MXV61994.1"/>
    </source>
</evidence>
<accession>A0A6B0VKA9</accession>
<dbReference type="RefSeq" id="WP_160064353.1">
    <property type="nucleotide sequence ID" value="NZ_WUYX01000027.1"/>
</dbReference>
<dbReference type="EMBL" id="WUYX01000027">
    <property type="protein sequence ID" value="MXV61994.1"/>
    <property type="molecule type" value="Genomic_DNA"/>
</dbReference>
<dbReference type="AlphaFoldDB" id="A0A6B0VKA9"/>
<keyword evidence="2" id="KW-1185">Reference proteome</keyword>
<organism evidence="1 2">
    <name type="scientific">Natronorubrum halalkaliphilum</name>
    <dbReference type="NCBI Taxonomy" id="2691917"/>
    <lineage>
        <taxon>Archaea</taxon>
        <taxon>Methanobacteriati</taxon>
        <taxon>Methanobacteriota</taxon>
        <taxon>Stenosarchaea group</taxon>
        <taxon>Halobacteria</taxon>
        <taxon>Halobacteriales</taxon>
        <taxon>Natrialbaceae</taxon>
        <taxon>Natronorubrum</taxon>
    </lineage>
</organism>
<evidence type="ECO:0000313" key="2">
    <source>
        <dbReference type="Proteomes" id="UP000434101"/>
    </source>
</evidence>